<evidence type="ECO:0000313" key="3">
    <source>
        <dbReference type="Proteomes" id="UP000176253"/>
    </source>
</evidence>
<gene>
    <name evidence="2" type="ORF">A3D78_06450</name>
</gene>
<dbReference type="AlphaFoldDB" id="A0A1F5ZWZ6"/>
<accession>A0A1F5ZWZ6</accession>
<protein>
    <recommendedName>
        <fullName evidence="4">Transglycosylase SLT domain-containing protein</fullName>
    </recommendedName>
</protein>
<keyword evidence="1" id="KW-0732">Signal</keyword>
<dbReference type="EMBL" id="MFJM01000051">
    <property type="protein sequence ID" value="OGG16893.1"/>
    <property type="molecule type" value="Genomic_DNA"/>
</dbReference>
<evidence type="ECO:0008006" key="4">
    <source>
        <dbReference type="Google" id="ProtNLM"/>
    </source>
</evidence>
<dbReference type="STRING" id="1798383.A3D78_06450"/>
<evidence type="ECO:0000313" key="2">
    <source>
        <dbReference type="EMBL" id="OGG16893.1"/>
    </source>
</evidence>
<reference evidence="2 3" key="1">
    <citation type="journal article" date="2016" name="Nat. Commun.">
        <title>Thousands of microbial genomes shed light on interconnected biogeochemical processes in an aquifer system.</title>
        <authorList>
            <person name="Anantharaman K."/>
            <person name="Brown C.T."/>
            <person name="Hug L.A."/>
            <person name="Sharon I."/>
            <person name="Castelle C.J."/>
            <person name="Probst A.J."/>
            <person name="Thomas B.C."/>
            <person name="Singh A."/>
            <person name="Wilkins M.J."/>
            <person name="Karaoz U."/>
            <person name="Brodie E.L."/>
            <person name="Williams K.H."/>
            <person name="Hubbard S.S."/>
            <person name="Banfield J.F."/>
        </authorList>
    </citation>
    <scope>NUCLEOTIDE SEQUENCE [LARGE SCALE GENOMIC DNA]</scope>
</reference>
<feature type="chain" id="PRO_5009522916" description="Transglycosylase SLT domain-containing protein" evidence="1">
    <location>
        <begin position="22"/>
        <end position="411"/>
    </location>
</feature>
<dbReference type="Proteomes" id="UP000176253">
    <property type="component" value="Unassembled WGS sequence"/>
</dbReference>
<name>A0A1F5ZWZ6_9BACT</name>
<proteinExistence type="predicted"/>
<sequence>MLRKLYIIFFSLGVTANLIFAANTPVSAKNLKDVADEVKIYDKKNYPLLAPDALDVSSSDLGYTTKASGSAKQAEEELTTNAYAAFVNCHAEPIREDLLKPKSFFARILDFFKDLFGIGVVDTGNLCAQDYLSGQLPPEVGKQMLVRARSSLYLAQSNNSDVLGTAVAVSDNAMRDAFDCSKCAGLPLALCSCGDFGGTDPNQPPDNGGTPVPPGEIPEACLGTATCYDGNRQDCYQDTSLSSSCWIIKKGWCSEECLSAFFKGDKDAAKKASMICWRESVGNAQIPNKSCLKSTDGIDNDDNEAARCVDLEDSPANGCGEPYYDGASVDYSIGLFQINLLAHCPASGPTYTWDPPTCSFANIGERDKCENDMKDGVKNILKAVEESNNGLRWHPWAASRAAYCDIEKYDK</sequence>
<organism evidence="2 3">
    <name type="scientific">Candidatus Gottesmanbacteria bacterium RIFCSPHIGHO2_02_FULL_39_14</name>
    <dbReference type="NCBI Taxonomy" id="1798383"/>
    <lineage>
        <taxon>Bacteria</taxon>
        <taxon>Candidatus Gottesmaniibacteriota</taxon>
    </lineage>
</organism>
<feature type="signal peptide" evidence="1">
    <location>
        <begin position="1"/>
        <end position="21"/>
    </location>
</feature>
<evidence type="ECO:0000256" key="1">
    <source>
        <dbReference type="SAM" id="SignalP"/>
    </source>
</evidence>
<comment type="caution">
    <text evidence="2">The sequence shown here is derived from an EMBL/GenBank/DDBJ whole genome shotgun (WGS) entry which is preliminary data.</text>
</comment>